<keyword evidence="1" id="KW-1133">Transmembrane helix</keyword>
<feature type="transmembrane region" description="Helical" evidence="1">
    <location>
        <begin position="100"/>
        <end position="120"/>
    </location>
</feature>
<sequence>MNYPRAIVAGIIAWLCVVITFYVLEHIPFFKKSETVQAFIAAFTIIFYAWFAAWFYYKKAARKSGLQTGIVITGTALLLDVLVTVPLIEIPKGNGYQAFFSNPLLWILAVINVLTVYVYLKRNTTVNQN</sequence>
<dbReference type="AlphaFoldDB" id="A0A2V4C411"/>
<feature type="transmembrane region" description="Helical" evidence="1">
    <location>
        <begin position="69"/>
        <end position="88"/>
    </location>
</feature>
<dbReference type="Pfam" id="PF17329">
    <property type="entry name" value="DUF5367"/>
    <property type="match status" value="1"/>
</dbReference>
<dbReference type="OrthoDB" id="840428at2"/>
<dbReference type="EMBL" id="QJHL01000001">
    <property type="protein sequence ID" value="PXY46096.1"/>
    <property type="molecule type" value="Genomic_DNA"/>
</dbReference>
<accession>A0A2V4C411</accession>
<reference evidence="2 3" key="1">
    <citation type="submission" date="2018-05" db="EMBL/GenBank/DDBJ databases">
        <title>Flavobacterium sp. strain IMCC34758, incomplete genome.</title>
        <authorList>
            <person name="Joung Y."/>
        </authorList>
    </citation>
    <scope>NUCLEOTIDE SEQUENCE [LARGE SCALE GENOMIC DNA]</scope>
    <source>
        <strain evidence="2 3">IMCC34758</strain>
    </source>
</reference>
<dbReference type="Proteomes" id="UP000247681">
    <property type="component" value="Unassembled WGS sequence"/>
</dbReference>
<evidence type="ECO:0000313" key="3">
    <source>
        <dbReference type="Proteomes" id="UP000247681"/>
    </source>
</evidence>
<proteinExistence type="predicted"/>
<gene>
    <name evidence="2" type="ORF">DMB68_02595</name>
</gene>
<keyword evidence="1" id="KW-0812">Transmembrane</keyword>
<organism evidence="2 3">
    <name type="scientific">Flavobacterium hydrophilum</name>
    <dbReference type="NCBI Taxonomy" id="2211445"/>
    <lineage>
        <taxon>Bacteria</taxon>
        <taxon>Pseudomonadati</taxon>
        <taxon>Bacteroidota</taxon>
        <taxon>Flavobacteriia</taxon>
        <taxon>Flavobacteriales</taxon>
        <taxon>Flavobacteriaceae</taxon>
        <taxon>Flavobacterium</taxon>
    </lineage>
</organism>
<protein>
    <recommendedName>
        <fullName evidence="4">DUF5367 domain-containing protein</fullName>
    </recommendedName>
</protein>
<dbReference type="InterPro" id="IPR020509">
    <property type="entry name" value="Uncharacterised_YnzE"/>
</dbReference>
<name>A0A2V4C411_9FLAO</name>
<evidence type="ECO:0008006" key="4">
    <source>
        <dbReference type="Google" id="ProtNLM"/>
    </source>
</evidence>
<keyword evidence="3" id="KW-1185">Reference proteome</keyword>
<feature type="transmembrane region" description="Helical" evidence="1">
    <location>
        <begin position="36"/>
        <end position="57"/>
    </location>
</feature>
<keyword evidence="1" id="KW-0472">Membrane</keyword>
<feature type="transmembrane region" description="Helical" evidence="1">
    <location>
        <begin position="7"/>
        <end position="24"/>
    </location>
</feature>
<evidence type="ECO:0000256" key="1">
    <source>
        <dbReference type="SAM" id="Phobius"/>
    </source>
</evidence>
<dbReference type="RefSeq" id="WP_110345107.1">
    <property type="nucleotide sequence ID" value="NZ_QJHL01000001.1"/>
</dbReference>
<evidence type="ECO:0000313" key="2">
    <source>
        <dbReference type="EMBL" id="PXY46096.1"/>
    </source>
</evidence>
<comment type="caution">
    <text evidence="2">The sequence shown here is derived from an EMBL/GenBank/DDBJ whole genome shotgun (WGS) entry which is preliminary data.</text>
</comment>